<evidence type="ECO:0000313" key="1">
    <source>
        <dbReference type="EMBL" id="HGW91684.1"/>
    </source>
</evidence>
<protein>
    <submittedName>
        <fullName evidence="1">T9SS type A sorting domain-containing protein</fullName>
    </submittedName>
</protein>
<comment type="caution">
    <text evidence="1">The sequence shown here is derived from an EMBL/GenBank/DDBJ whole genome shotgun (WGS) entry which is preliminary data.</text>
</comment>
<proteinExistence type="predicted"/>
<reference evidence="1" key="1">
    <citation type="journal article" date="2020" name="mSystems">
        <title>Genome- and Community-Level Interaction Insights into Carbon Utilization and Element Cycling Functions of Hydrothermarchaeota in Hydrothermal Sediment.</title>
        <authorList>
            <person name="Zhou Z."/>
            <person name="Liu Y."/>
            <person name="Xu W."/>
            <person name="Pan J."/>
            <person name="Luo Z.H."/>
            <person name="Li M."/>
        </authorList>
    </citation>
    <scope>NUCLEOTIDE SEQUENCE [LARGE SCALE GENOMIC DNA]</scope>
    <source>
        <strain evidence="1">SpSt-780</strain>
    </source>
</reference>
<sequence length="975" mass="110125">MMILTLFIGITYSSPVIDGVIGNDWENDEKVIYNTIPTNWSGNSLDTLFITFSSDSLYIGIKGRFTSNSGNCILIYLDRDFYNDDTTGGFNNRWDFSDESGNLDQSISGLYPSNVPVRGFYADFVIGSKDENDISPDGYSDYAGMRELKFQSRQDFPWISGVHIVVNDSVFESAISFNSIYPSGIPQHSRIALFSIIKNWDGDYISNQCLPEDSTTITINNLLMIPIDMDGNSIPDSGINVYSSSLILNSSNTTYDVPSIDGYVYKDQDDWNGNQFCTRNTISTDWSGNSLDSLFITYDRYHLFIGIDGLIQNSSNVCLIYIDKDFGSSDNTGFNDNSDLNDNSGNLDNSITGNVPRIVQIYNFCADYVFGSTNAVSCDYFNLNDNAGLRNVETSNDFGWVNSVLRVTPDGDMEGSIPFNKIYNRGEGLVDTGAVLGIFVTIKNWDGDYISNQSLPEDGSNDTINYIFVLPIDSDSNGIPDDTITISSQGYIQSSVSIMLADSTEPPRQNIYYDDSLKIWIYASSFFDTCLFEMNIEGSSVDTFPCRFSDPNTNENPLIIIGSSSFETNWYCFIPKEYLNYQTTIVGKGIGIHSSTNETLTTESYKGKYTQSFIRSGVSKNKFNKFHTLRTDLSMEDWRDNERLGTDNPCNFYFTFDSLYFYANWNGFNPEFQKMNIAFDVNPMTDSGATSEWSGCYFGDNERPDYVVQLDATQIPPKVYVSKSAGSGWETASDSSNWLNWVEKVSFGFGEVRIPRSFFEGNADPNDTIGIFMWVENTSKDVWASFPLENDDSQDDLDPSNMNVFLGYEAVWYGTNDGDTTYDVIVAVYLTDFSISVHNGNVFLLWKTGIKFEGYRILRDNVIIGEIKGDENFFVDRPEPFKKYNYKILGKKDGKFVLLVEKDVFVDTIENEKEGNIFIDYLYTNIKDEEYSIFDISGRLVKSGISDGKISIKELSTGIYFLKYRNNYVKFLKVR</sequence>
<organism evidence="1">
    <name type="scientific">candidate division WOR-3 bacterium</name>
    <dbReference type="NCBI Taxonomy" id="2052148"/>
    <lineage>
        <taxon>Bacteria</taxon>
        <taxon>Bacteria division WOR-3</taxon>
    </lineage>
</organism>
<dbReference type="AlphaFoldDB" id="A0A7C4Y9S3"/>
<gene>
    <name evidence="1" type="ORF">ENV67_03985</name>
</gene>
<dbReference type="InterPro" id="IPR026444">
    <property type="entry name" value="Secre_tail"/>
</dbReference>
<dbReference type="EMBL" id="DTHG01000047">
    <property type="protein sequence ID" value="HGW91684.1"/>
    <property type="molecule type" value="Genomic_DNA"/>
</dbReference>
<accession>A0A7C4Y9S3</accession>
<dbReference type="NCBIfam" id="TIGR04183">
    <property type="entry name" value="Por_Secre_tail"/>
    <property type="match status" value="1"/>
</dbReference>
<name>A0A7C4Y9S3_UNCW3</name>